<dbReference type="Gene3D" id="2.10.10.20">
    <property type="entry name" value="Carbohydrate-binding module superfamily 5/12"/>
    <property type="match status" value="1"/>
</dbReference>
<dbReference type="InterPro" id="IPR042279">
    <property type="entry name" value="Pep_M60_3"/>
</dbReference>
<proteinExistence type="predicted"/>
<dbReference type="Pfam" id="PF17291">
    <property type="entry name" value="M60-like_N"/>
    <property type="match status" value="1"/>
</dbReference>
<dbReference type="GO" id="GO:0005975">
    <property type="term" value="P:carbohydrate metabolic process"/>
    <property type="evidence" value="ECO:0007669"/>
    <property type="project" value="InterPro"/>
</dbReference>
<dbReference type="InterPro" id="IPR013783">
    <property type="entry name" value="Ig-like_fold"/>
</dbReference>
<dbReference type="InterPro" id="IPR003610">
    <property type="entry name" value="CBM5/12"/>
</dbReference>
<dbReference type="Proteomes" id="UP000192722">
    <property type="component" value="Unassembled WGS sequence"/>
</dbReference>
<dbReference type="GO" id="GO:0004553">
    <property type="term" value="F:hydrolase activity, hydrolyzing O-glycosyl compounds"/>
    <property type="evidence" value="ECO:0007669"/>
    <property type="project" value="InterPro"/>
</dbReference>
<accession>A0AA40WZT6</accession>
<gene>
    <name evidence="5" type="ORF">BS639_14035</name>
    <name evidence="4" type="ORF">ITX54_04790</name>
</gene>
<protein>
    <recommendedName>
        <fullName evidence="3">Peptidase M60 domain-containing protein</fullName>
    </recommendedName>
</protein>
<keyword evidence="6" id="KW-1185">Reference proteome</keyword>
<evidence type="ECO:0000313" key="5">
    <source>
        <dbReference type="EMBL" id="ORJ20645.1"/>
    </source>
</evidence>
<feature type="chain" id="PRO_5041344362" description="Peptidase M60 domain-containing protein" evidence="2">
    <location>
        <begin position="27"/>
        <end position="809"/>
    </location>
</feature>
<dbReference type="EMBL" id="MRWD01000032">
    <property type="protein sequence ID" value="ORJ20645.1"/>
    <property type="molecule type" value="Genomic_DNA"/>
</dbReference>
<reference evidence="5 6" key="2">
    <citation type="journal article" date="2017" name="Int. J. Syst. Evol. Microbiol.">
        <title>Rouxiella badensis sp. nov. and Rouxiella silvae sp. nov. isolated from peat bog soil in Germany and emendation of the genus description.</title>
        <authorList>
            <person name="Le Fleche-Mateos A."/>
            <person name="Kugler J.H."/>
            <person name="Hansen S.H."/>
            <person name="Syldatk C."/>
            <person name="Hausmann R."/>
            <person name="Lomprez F."/>
            <person name="Vandenbogaert M."/>
            <person name="Manuguerra J.C."/>
            <person name="Grimont P.A."/>
        </authorList>
    </citation>
    <scope>NUCLEOTIDE SEQUENCE [LARGE SCALE GENOMIC DNA]</scope>
    <source>
        <strain evidence="5 6">213</strain>
    </source>
</reference>
<dbReference type="SMART" id="SM00495">
    <property type="entry name" value="ChtBD3"/>
    <property type="match status" value="1"/>
</dbReference>
<evidence type="ECO:0000256" key="2">
    <source>
        <dbReference type="SAM" id="SignalP"/>
    </source>
</evidence>
<dbReference type="InterPro" id="IPR051244">
    <property type="entry name" value="TCAF"/>
</dbReference>
<organism evidence="4 7">
    <name type="scientific">Rouxiella silvae</name>
    <dbReference type="NCBI Taxonomy" id="1646373"/>
    <lineage>
        <taxon>Bacteria</taxon>
        <taxon>Pseudomonadati</taxon>
        <taxon>Pseudomonadota</taxon>
        <taxon>Gammaproteobacteria</taxon>
        <taxon>Enterobacterales</taxon>
        <taxon>Yersiniaceae</taxon>
        <taxon>Rouxiella</taxon>
    </lineage>
</organism>
<dbReference type="Gene3D" id="2.60.120.260">
    <property type="entry name" value="Galactose-binding domain-like"/>
    <property type="match status" value="1"/>
</dbReference>
<evidence type="ECO:0000313" key="4">
    <source>
        <dbReference type="EMBL" id="MBF6635980.1"/>
    </source>
</evidence>
<dbReference type="AlphaFoldDB" id="A0AA40WZT6"/>
<name>A0AA40WZT6_9GAMM</name>
<evidence type="ECO:0000256" key="1">
    <source>
        <dbReference type="ARBA" id="ARBA00022801"/>
    </source>
</evidence>
<dbReference type="CDD" id="cd12215">
    <property type="entry name" value="ChiC_BD"/>
    <property type="match status" value="1"/>
</dbReference>
<reference evidence="5" key="1">
    <citation type="submission" date="2016-12" db="EMBL/GenBank/DDBJ databases">
        <authorList>
            <person name="Le Fleche-Mateos A."/>
        </authorList>
    </citation>
    <scope>NUCLEOTIDE SEQUENCE</scope>
    <source>
        <strain evidence="5">213</strain>
    </source>
</reference>
<dbReference type="Proteomes" id="UP000705283">
    <property type="component" value="Unassembled WGS sequence"/>
</dbReference>
<dbReference type="SMART" id="SM01276">
    <property type="entry name" value="M60-like"/>
    <property type="match status" value="1"/>
</dbReference>
<dbReference type="Gene3D" id="1.10.390.30">
    <property type="entry name" value="Peptidase M60, enhancin-like domain 3"/>
    <property type="match status" value="1"/>
</dbReference>
<dbReference type="Gene3D" id="3.40.390.80">
    <property type="entry name" value="Peptidase M60, enhancin-like domain 2"/>
    <property type="match status" value="1"/>
</dbReference>
<dbReference type="Gene3D" id="2.60.40.10">
    <property type="entry name" value="Immunoglobulins"/>
    <property type="match status" value="1"/>
</dbReference>
<dbReference type="PROSITE" id="PS51723">
    <property type="entry name" value="PEPTIDASE_M60"/>
    <property type="match status" value="1"/>
</dbReference>
<dbReference type="InterPro" id="IPR036573">
    <property type="entry name" value="CBM_sf_5/12"/>
</dbReference>
<comment type="caution">
    <text evidence="4">The sequence shown here is derived from an EMBL/GenBank/DDBJ whole genome shotgun (WGS) entry which is preliminary data.</text>
</comment>
<keyword evidence="1" id="KW-0378">Hydrolase</keyword>
<dbReference type="Pfam" id="PF13402">
    <property type="entry name" value="Peptidase_M60"/>
    <property type="match status" value="1"/>
</dbReference>
<dbReference type="RefSeq" id="WP_084983396.1">
    <property type="nucleotide sequence ID" value="NZ_CBCSCF010000020.1"/>
</dbReference>
<reference evidence="4" key="4">
    <citation type="submission" date="2022-09" db="EMBL/GenBank/DDBJ databases">
        <title>Rouxiella aceris sp. nov., isolated from tree sap and emended description of the genus Rhouxiella.</title>
        <authorList>
            <person name="Kim I.S."/>
        </authorList>
    </citation>
    <scope>NUCLEOTIDE SEQUENCE</scope>
    <source>
        <strain evidence="4">SAP-2</strain>
    </source>
</reference>
<dbReference type="GO" id="GO:0030246">
    <property type="term" value="F:carbohydrate binding"/>
    <property type="evidence" value="ECO:0007669"/>
    <property type="project" value="InterPro"/>
</dbReference>
<dbReference type="SUPFAM" id="SSF51055">
    <property type="entry name" value="Carbohydrate binding domain"/>
    <property type="match status" value="1"/>
</dbReference>
<dbReference type="Gene3D" id="2.60.120.1250">
    <property type="entry name" value="Peptidase M60, enhancin-like domain 1"/>
    <property type="match status" value="1"/>
</dbReference>
<evidence type="ECO:0000313" key="7">
    <source>
        <dbReference type="Proteomes" id="UP000705283"/>
    </source>
</evidence>
<feature type="signal peptide" evidence="2">
    <location>
        <begin position="1"/>
        <end position="26"/>
    </location>
</feature>
<dbReference type="PANTHER" id="PTHR15730:SF5">
    <property type="entry name" value="SI:CH211-210B2.2-RELATED"/>
    <property type="match status" value="1"/>
</dbReference>
<dbReference type="InterPro" id="IPR035423">
    <property type="entry name" value="M60-like_N"/>
</dbReference>
<keyword evidence="2" id="KW-0732">Signal</keyword>
<reference evidence="4" key="3">
    <citation type="submission" date="2020-11" db="EMBL/GenBank/DDBJ databases">
        <authorList>
            <person name="Lee S.D."/>
        </authorList>
    </citation>
    <scope>NUCLEOTIDE SEQUENCE</scope>
    <source>
        <strain evidence="4">SAP-2</strain>
    </source>
</reference>
<evidence type="ECO:0000259" key="3">
    <source>
        <dbReference type="PROSITE" id="PS51723"/>
    </source>
</evidence>
<dbReference type="PANTHER" id="PTHR15730">
    <property type="entry name" value="EXPERIMENTAL AUTOIMMUNE PROSTATITIS ANTIGEN 2-RELATED"/>
    <property type="match status" value="1"/>
</dbReference>
<dbReference type="EMBL" id="JADMKS010000002">
    <property type="protein sequence ID" value="MBF6635980.1"/>
    <property type="molecule type" value="Genomic_DNA"/>
</dbReference>
<dbReference type="Pfam" id="PF22352">
    <property type="entry name" value="K319L-like_PKD"/>
    <property type="match status" value="1"/>
</dbReference>
<dbReference type="InterPro" id="IPR031161">
    <property type="entry name" value="Peptidase_M60_dom"/>
</dbReference>
<evidence type="ECO:0000313" key="6">
    <source>
        <dbReference type="Proteomes" id="UP000192722"/>
    </source>
</evidence>
<dbReference type="GO" id="GO:0005576">
    <property type="term" value="C:extracellular region"/>
    <property type="evidence" value="ECO:0007669"/>
    <property type="project" value="InterPro"/>
</dbReference>
<feature type="domain" description="Peptidase M60" evidence="3">
    <location>
        <begin position="70"/>
        <end position="389"/>
    </location>
</feature>
<sequence length="809" mass="90142">MSKRTLFKYSALAVSLFCLYPATVAANTSAESSPLLAEMRGSIESPRQFVLDQPGEPNMVEKQYRWHDQTPLQSTGFWVEKGETVKINVNHQGGSLTPALEFFVTTPDDRTTHYRHAFKKALKQGDNTFSSEKSGIIYIANYHAPITGDIKINILSGAKPFARFVLNQHSAQDYQQMLSQFKDIPYVELVSKRMMITLRGAKALKHIGSNGPEEMLKNWDKIVTLAENQYGLTEESTNSPHQRIRHRFHWLDGISLPGVTNNDNCGGYMNSSSWRMQACTEDAIADIVNNKLLTSDEGWGGWHELGHQFQMIPIDWGTSAGGGNMTEVVVNLTSLYVQREMGMASRLESGRSWDEDVFPYLNQSKRDYHNLDSLFTKVAMLWQLDLTFGSDFYARLGKVYREIPQKQQPANSDEKVQRFILETSRLSGYDLTPFFDKWGLPITQQTKKSLGTLDLKKLDVPIWDNRDSNIRYDLSQGIEKPLSAKLQNASAESGDLSHWRLDQGQFRVVKTQDGIKPALGSYFFTARLSDRAADYAHQDQMTQSISLDKATVSQGESTATLSFKSNSWGDGDFGTVSLIARDKQGDTLQTKAVDTQSIRNKWLDNHIVMALPADSATLAVQVQATKKSGEMSDVHFDDFVLKVEKAVVGEPDNLPPVAHASVNPTSLTGAGKITLSASGSYDPEGEKLIYRWKQVAGPTVSLGSPNKLQSTAQLSAVSQKTLYSFEVTVTDVKGAYATRAVSMTQQPEVTSTVPAWDRSKTYPKPCVKVSYQGKEWFNGWWTVGNIPGSDGTFGVWREMGAKDMHAACK</sequence>